<accession>A0ACC2KT55</accession>
<evidence type="ECO:0000313" key="1">
    <source>
        <dbReference type="EMBL" id="KAJ8624416.1"/>
    </source>
</evidence>
<evidence type="ECO:0000313" key="2">
    <source>
        <dbReference type="Proteomes" id="UP001234297"/>
    </source>
</evidence>
<keyword evidence="2" id="KW-1185">Reference proteome</keyword>
<feature type="non-terminal residue" evidence="1">
    <location>
        <position position="1"/>
    </location>
</feature>
<dbReference type="Proteomes" id="UP001234297">
    <property type="component" value="Chromosome 11"/>
</dbReference>
<sequence length="352" mass="39746">SQVFCGKFGRTPLLTNISKGEMSQQSTSVNGNRHKTSLSPQQQELNPTDSTPIYRQSQGADFHQSRYQYPGPRHPSSSRVQQKQPQFSYSCPYKHSQSAYACPYEQPESAYSYAYMQPQSAYSYAYTQPQYQSSYQQPESPSSYDAYQQPEFPSSYDAYQQPEFPSSYDAYQQPQFPSSYDAYQQPQFPCSCPHSWYTDATSPPPTEYFGAPPTTFDGRSLPGQPYQGASYIPPDSEHLKQHAEMQKQAAHLREELDDLQRRFSSLKAHLDSTTDSFMGPGSTPVEQKSERGETSKRVSAATISNVTQEPAEIQSTLMRADTEVSPLSAQFDSNMEMSLGASTEQEEMWIEI</sequence>
<name>A0ACC2KT55_PERAE</name>
<comment type="caution">
    <text evidence="1">The sequence shown here is derived from an EMBL/GenBank/DDBJ whole genome shotgun (WGS) entry which is preliminary data.</text>
</comment>
<proteinExistence type="predicted"/>
<gene>
    <name evidence="1" type="ORF">MRB53_032946</name>
</gene>
<reference evidence="1 2" key="1">
    <citation type="journal article" date="2022" name="Hortic Res">
        <title>A haplotype resolved chromosomal level avocado genome allows analysis of novel avocado genes.</title>
        <authorList>
            <person name="Nath O."/>
            <person name="Fletcher S.J."/>
            <person name="Hayward A."/>
            <person name="Shaw L.M."/>
            <person name="Masouleh A.K."/>
            <person name="Furtado A."/>
            <person name="Henry R.J."/>
            <person name="Mitter N."/>
        </authorList>
    </citation>
    <scope>NUCLEOTIDE SEQUENCE [LARGE SCALE GENOMIC DNA]</scope>
    <source>
        <strain evidence="2">cv. Hass</strain>
    </source>
</reference>
<protein>
    <submittedName>
        <fullName evidence="1">Uncharacterized protein</fullName>
    </submittedName>
</protein>
<organism evidence="1 2">
    <name type="scientific">Persea americana</name>
    <name type="common">Avocado</name>
    <dbReference type="NCBI Taxonomy" id="3435"/>
    <lineage>
        <taxon>Eukaryota</taxon>
        <taxon>Viridiplantae</taxon>
        <taxon>Streptophyta</taxon>
        <taxon>Embryophyta</taxon>
        <taxon>Tracheophyta</taxon>
        <taxon>Spermatophyta</taxon>
        <taxon>Magnoliopsida</taxon>
        <taxon>Magnoliidae</taxon>
        <taxon>Laurales</taxon>
        <taxon>Lauraceae</taxon>
        <taxon>Persea</taxon>
    </lineage>
</organism>
<dbReference type="EMBL" id="CM056819">
    <property type="protein sequence ID" value="KAJ8624416.1"/>
    <property type="molecule type" value="Genomic_DNA"/>
</dbReference>